<dbReference type="OrthoDB" id="4083131at2759"/>
<gene>
    <name evidence="2" type="ORF">J8A68_004486</name>
</gene>
<sequence>MFKQSFASYLIPQWFKRSPTTESSPLTAGASNAPIPKSFTISNPDNKLISISMKEHNNDDLDFIDIQSKELSYAEVASLAKNKKQTTLKQKTNLPSPGRTTTNQFNALNTDVNDELLDDHETNEDTTLKSDYEYQKSRNFRSKQFETVQKKKQRNADYKAKMKQEASS</sequence>
<evidence type="ECO:0000313" key="3">
    <source>
        <dbReference type="Proteomes" id="UP000694255"/>
    </source>
</evidence>
<feature type="region of interest" description="Disordered" evidence="1">
    <location>
        <begin position="143"/>
        <end position="168"/>
    </location>
</feature>
<feature type="region of interest" description="Disordered" evidence="1">
    <location>
        <begin position="87"/>
        <end position="106"/>
    </location>
</feature>
<feature type="compositionally biased region" description="Polar residues" evidence="1">
    <location>
        <begin position="19"/>
        <end position="30"/>
    </location>
</feature>
<name>A0A8J5QB26_9ASCO</name>
<reference evidence="2 3" key="1">
    <citation type="journal article" date="2021" name="DNA Res.">
        <title>Genome analysis of Candida subhashii reveals its hybrid nature and dual mitochondrial genome conformations.</title>
        <authorList>
            <person name="Mixao V."/>
            <person name="Hegedusova E."/>
            <person name="Saus E."/>
            <person name="Pryszcz L.P."/>
            <person name="Cillingova A."/>
            <person name="Nosek J."/>
            <person name="Gabaldon T."/>
        </authorList>
    </citation>
    <scope>NUCLEOTIDE SEQUENCE [LARGE SCALE GENOMIC DNA]</scope>
    <source>
        <strain evidence="2 3">CBS 10753</strain>
    </source>
</reference>
<feature type="region of interest" description="Disordered" evidence="1">
    <location>
        <begin position="19"/>
        <end position="38"/>
    </location>
</feature>
<protein>
    <submittedName>
        <fullName evidence="2">Uncharacterized protein</fullName>
    </submittedName>
</protein>
<feature type="compositionally biased region" description="Basic and acidic residues" evidence="1">
    <location>
        <begin position="154"/>
        <end position="168"/>
    </location>
</feature>
<dbReference type="GeneID" id="73471286"/>
<keyword evidence="3" id="KW-1185">Reference proteome</keyword>
<dbReference type="Proteomes" id="UP000694255">
    <property type="component" value="Unassembled WGS sequence"/>
</dbReference>
<organism evidence="2 3">
    <name type="scientific">[Candida] subhashii</name>
    <dbReference type="NCBI Taxonomy" id="561895"/>
    <lineage>
        <taxon>Eukaryota</taxon>
        <taxon>Fungi</taxon>
        <taxon>Dikarya</taxon>
        <taxon>Ascomycota</taxon>
        <taxon>Saccharomycotina</taxon>
        <taxon>Pichiomycetes</taxon>
        <taxon>Debaryomycetaceae</taxon>
        <taxon>Spathaspora</taxon>
    </lineage>
</organism>
<evidence type="ECO:0000313" key="2">
    <source>
        <dbReference type="EMBL" id="KAG7661986.1"/>
    </source>
</evidence>
<evidence type="ECO:0000256" key="1">
    <source>
        <dbReference type="SAM" id="MobiDB-lite"/>
    </source>
</evidence>
<dbReference type="EMBL" id="JAGSYN010000186">
    <property type="protein sequence ID" value="KAG7661986.1"/>
    <property type="molecule type" value="Genomic_DNA"/>
</dbReference>
<dbReference type="RefSeq" id="XP_049262219.1">
    <property type="nucleotide sequence ID" value="XM_049408450.1"/>
</dbReference>
<proteinExistence type="predicted"/>
<dbReference type="AlphaFoldDB" id="A0A8J5QB26"/>
<comment type="caution">
    <text evidence="2">The sequence shown here is derived from an EMBL/GenBank/DDBJ whole genome shotgun (WGS) entry which is preliminary data.</text>
</comment>
<accession>A0A8J5QB26</accession>